<dbReference type="PROSITE" id="PS51257">
    <property type="entry name" value="PROKAR_LIPOPROTEIN"/>
    <property type="match status" value="1"/>
</dbReference>
<dbReference type="InterPro" id="IPR000515">
    <property type="entry name" value="MetI-like"/>
</dbReference>
<organism evidence="11 12">
    <name type="scientific">Lactonifactor longoviformis DSM 17459</name>
    <dbReference type="NCBI Taxonomy" id="1122155"/>
    <lineage>
        <taxon>Bacteria</taxon>
        <taxon>Bacillati</taxon>
        <taxon>Bacillota</taxon>
        <taxon>Clostridia</taxon>
        <taxon>Eubacteriales</taxon>
        <taxon>Clostridiaceae</taxon>
        <taxon>Lactonifactor</taxon>
    </lineage>
</organism>
<dbReference type="Gene3D" id="1.10.3720.10">
    <property type="entry name" value="MetI-like"/>
    <property type="match status" value="1"/>
</dbReference>
<dbReference type="EMBL" id="FQVI01000001">
    <property type="protein sequence ID" value="SHE36032.1"/>
    <property type="molecule type" value="Genomic_DNA"/>
</dbReference>
<dbReference type="CDD" id="cd13641">
    <property type="entry name" value="PBP2_HisX_like"/>
    <property type="match status" value="1"/>
</dbReference>
<evidence type="ECO:0000256" key="3">
    <source>
        <dbReference type="ARBA" id="ARBA00022475"/>
    </source>
</evidence>
<dbReference type="AlphaFoldDB" id="A0A1M4SV16"/>
<dbReference type="PROSITE" id="PS50928">
    <property type="entry name" value="ABC_TM1"/>
    <property type="match status" value="1"/>
</dbReference>
<evidence type="ECO:0000256" key="1">
    <source>
        <dbReference type="ARBA" id="ARBA00004141"/>
    </source>
</evidence>
<dbReference type="FunFam" id="1.10.3720.10:FF:000001">
    <property type="entry name" value="Glycine betaine ABC transporter, permease"/>
    <property type="match status" value="1"/>
</dbReference>
<dbReference type="RefSeq" id="WP_072848441.1">
    <property type="nucleotide sequence ID" value="NZ_FQVI01000001.1"/>
</dbReference>
<dbReference type="STRING" id="1122155.SAMN02745158_00277"/>
<dbReference type="GO" id="GO:0031460">
    <property type="term" value="P:glycine betaine transport"/>
    <property type="evidence" value="ECO:0007669"/>
    <property type="project" value="TreeGrafter"/>
</dbReference>
<evidence type="ECO:0000313" key="11">
    <source>
        <dbReference type="EMBL" id="SHE36032.1"/>
    </source>
</evidence>
<dbReference type="Pfam" id="PF04069">
    <property type="entry name" value="OpuAC"/>
    <property type="match status" value="1"/>
</dbReference>
<gene>
    <name evidence="11" type="ORF">SAMN02745158_00277</name>
</gene>
<comment type="similarity">
    <text evidence="8">In the N-terminal section; belongs to the binding-protein-dependent transport system permease family.</text>
</comment>
<keyword evidence="12" id="KW-1185">Reference proteome</keyword>
<dbReference type="PANTHER" id="PTHR47737:SF1">
    <property type="entry name" value="GLYCINE BETAINE_PROLINE BETAINE TRANSPORT SYSTEM PERMEASE PROTEIN PROW"/>
    <property type="match status" value="1"/>
</dbReference>
<dbReference type="GO" id="GO:0015226">
    <property type="term" value="F:carnitine transmembrane transporter activity"/>
    <property type="evidence" value="ECO:0007669"/>
    <property type="project" value="TreeGrafter"/>
</dbReference>
<evidence type="ECO:0000256" key="2">
    <source>
        <dbReference type="ARBA" id="ARBA00022448"/>
    </source>
</evidence>
<dbReference type="SUPFAM" id="SSF53850">
    <property type="entry name" value="Periplasmic binding protein-like II"/>
    <property type="match status" value="1"/>
</dbReference>
<keyword evidence="3" id="KW-1003">Cell membrane</keyword>
<evidence type="ECO:0000256" key="8">
    <source>
        <dbReference type="ARBA" id="ARBA00035652"/>
    </source>
</evidence>
<dbReference type="CDD" id="cd06261">
    <property type="entry name" value="TM_PBP2"/>
    <property type="match status" value="1"/>
</dbReference>
<dbReference type="Proteomes" id="UP000184245">
    <property type="component" value="Unassembled WGS sequence"/>
</dbReference>
<protein>
    <submittedName>
        <fullName evidence="11">Glycine betaine/proline transport system substrate-binding protein</fullName>
    </submittedName>
</protein>
<evidence type="ECO:0000256" key="5">
    <source>
        <dbReference type="ARBA" id="ARBA00022989"/>
    </source>
</evidence>
<keyword evidence="4 9" id="KW-0812">Transmembrane</keyword>
<evidence type="ECO:0000256" key="9">
    <source>
        <dbReference type="RuleBase" id="RU363032"/>
    </source>
</evidence>
<dbReference type="OrthoDB" id="9801163at2"/>
<dbReference type="GO" id="GO:0043190">
    <property type="term" value="C:ATP-binding cassette (ABC) transporter complex"/>
    <property type="evidence" value="ECO:0007669"/>
    <property type="project" value="InterPro"/>
</dbReference>
<dbReference type="GO" id="GO:0015871">
    <property type="term" value="P:choline transport"/>
    <property type="evidence" value="ECO:0007669"/>
    <property type="project" value="TreeGrafter"/>
</dbReference>
<comment type="subcellular location">
    <subcellularLocation>
        <location evidence="9">Cell membrane</location>
        <topology evidence="9">Multi-pass membrane protein</topology>
    </subcellularLocation>
    <subcellularLocation>
        <location evidence="1">Membrane</location>
        <topology evidence="1">Multi-pass membrane protein</topology>
    </subcellularLocation>
</comment>
<feature type="transmembrane region" description="Helical" evidence="9">
    <location>
        <begin position="560"/>
        <end position="584"/>
    </location>
</feature>
<evidence type="ECO:0000313" key="12">
    <source>
        <dbReference type="Proteomes" id="UP000184245"/>
    </source>
</evidence>
<comment type="similarity">
    <text evidence="7">In the C-terminal section; belongs to the OsmX family.</text>
</comment>
<dbReference type="InterPro" id="IPR007210">
    <property type="entry name" value="ABC_Gly_betaine_transp_sub-bd"/>
</dbReference>
<feature type="transmembrane region" description="Helical" evidence="9">
    <location>
        <begin position="591"/>
        <end position="608"/>
    </location>
</feature>
<accession>A0A1M4SV16</accession>
<feature type="domain" description="ABC transmembrane type-1" evidence="10">
    <location>
        <begin position="433"/>
        <end position="612"/>
    </location>
</feature>
<keyword evidence="5 9" id="KW-1133">Transmembrane helix</keyword>
<feature type="transmembrane region" description="Helical" evidence="9">
    <location>
        <begin position="480"/>
        <end position="508"/>
    </location>
</feature>
<keyword evidence="6 9" id="KW-0472">Membrane</keyword>
<comment type="similarity">
    <text evidence="9">Belongs to the binding-protein-dependent transport system permease family.</text>
</comment>
<evidence type="ECO:0000256" key="4">
    <source>
        <dbReference type="ARBA" id="ARBA00022692"/>
    </source>
</evidence>
<evidence type="ECO:0000256" key="7">
    <source>
        <dbReference type="ARBA" id="ARBA00035642"/>
    </source>
</evidence>
<reference evidence="11 12" key="1">
    <citation type="submission" date="2016-11" db="EMBL/GenBank/DDBJ databases">
        <authorList>
            <person name="Jaros S."/>
            <person name="Januszkiewicz K."/>
            <person name="Wedrychowicz H."/>
        </authorList>
    </citation>
    <scope>NUCLEOTIDE SEQUENCE [LARGE SCALE GENOMIC DNA]</scope>
    <source>
        <strain evidence="11 12">DSM 17459</strain>
    </source>
</reference>
<evidence type="ECO:0000259" key="10">
    <source>
        <dbReference type="PROSITE" id="PS50928"/>
    </source>
</evidence>
<feature type="transmembrane region" description="Helical" evidence="9">
    <location>
        <begin position="439"/>
        <end position="459"/>
    </location>
</feature>
<dbReference type="Gene3D" id="3.40.190.100">
    <property type="entry name" value="Glycine betaine-binding periplasmic protein, domain 2"/>
    <property type="match status" value="1"/>
</dbReference>
<dbReference type="SUPFAM" id="SSF161098">
    <property type="entry name" value="MetI-like"/>
    <property type="match status" value="1"/>
</dbReference>
<feature type="transmembrane region" description="Helical" evidence="9">
    <location>
        <begin position="414"/>
        <end position="433"/>
    </location>
</feature>
<sequence>MKQRGNYRFLLLFFAAFCLLLGGCRTTEKKEIAFADVGWDSVRFHNAVAGLIAESAYGYTWTETPGSTPIMHEALNKGEIDVSMEEWTDNISSYEKDLKAGTFQELGSNYDDDKQGFYVPRYVIEGDPSRGIEAAAPDLKTVQDLEKYADIFTDQENPGKGRIYGGIPGWEINETMRKKVSYNGLDSLYNYFQPGSDSALSAAFTSAYEKGEPIVGYYWEPTWLTGKCDLVLLEDKAYVDEEQFREGKTECPAVNVTIAVSNTFAQSNPEFCSFLENYHTSSKLTSEALAYMQETGNDYTAAAKWFLTEHEDLIEQWLPDKEKADAVKGALGIQKVRKNYFLEFPFELPIHTEDFDSAVKAFAAHFSGFFNGIRDGLDGMIGGIHGILGLIPWWLMIFLVFLGGWKIGGKIKTGILYSILLFIVGMIGLWAMMYETLAIVIASVVISLAAGLPIGILISGSERANRILRPILDTMQTMPVFVYLIPAVLFFGLGRAPAVIATTVYAVVPVIRLTSHGIRQVEPEVVEAARSFGSTWLQCLWKVQIPQAMPTILTGVNQTLMMAMSMVVTCSMIGASGLGMEVLISVNRIEIGRGLLAGIAVVIVAILMDRMTQGCLRKGEEERNGK</sequence>
<feature type="transmembrane region" description="Helical" evidence="9">
    <location>
        <begin position="380"/>
        <end position="402"/>
    </location>
</feature>
<evidence type="ECO:0000256" key="6">
    <source>
        <dbReference type="ARBA" id="ARBA00023136"/>
    </source>
</evidence>
<name>A0A1M4SV16_9CLOT</name>
<keyword evidence="2 9" id="KW-0813">Transport</keyword>
<dbReference type="Gene3D" id="3.40.190.10">
    <property type="entry name" value="Periplasmic binding protein-like II"/>
    <property type="match status" value="1"/>
</dbReference>
<dbReference type="InterPro" id="IPR035906">
    <property type="entry name" value="MetI-like_sf"/>
</dbReference>
<dbReference type="GO" id="GO:0005275">
    <property type="term" value="F:amine transmembrane transporter activity"/>
    <property type="evidence" value="ECO:0007669"/>
    <property type="project" value="TreeGrafter"/>
</dbReference>
<proteinExistence type="inferred from homology"/>
<dbReference type="Pfam" id="PF00528">
    <property type="entry name" value="BPD_transp_1"/>
    <property type="match status" value="1"/>
</dbReference>
<dbReference type="PANTHER" id="PTHR47737">
    <property type="entry name" value="GLYCINE BETAINE/PROLINE BETAINE TRANSPORT SYSTEM PERMEASE PROTEIN PROW"/>
    <property type="match status" value="1"/>
</dbReference>